<accession>A0A653BT18</accession>
<feature type="non-terminal residue" evidence="2">
    <location>
        <position position="1"/>
    </location>
</feature>
<evidence type="ECO:0000313" key="2">
    <source>
        <dbReference type="EMBL" id="VEN38738.1"/>
    </source>
</evidence>
<keyword evidence="1" id="KW-0175">Coiled coil</keyword>
<dbReference type="OrthoDB" id="6779177at2759"/>
<dbReference type="Proteomes" id="UP000410492">
    <property type="component" value="Unassembled WGS sequence"/>
</dbReference>
<keyword evidence="3" id="KW-1185">Reference proteome</keyword>
<dbReference type="EMBL" id="CAACVG010004875">
    <property type="protein sequence ID" value="VEN38738.1"/>
    <property type="molecule type" value="Genomic_DNA"/>
</dbReference>
<name>A0A653BT18_CALMS</name>
<sequence length="116" mass="13507">VLLELRSVALCSYRLEEEARSLQKKIQAIENDLDQTQEQLTQVNGKLEEKEKALQNVFSATPHYEESWATDERLHFFRNAFHLENPNTEEDHPEPADLEEDTLIILSDAEDNDIRV</sequence>
<evidence type="ECO:0000313" key="3">
    <source>
        <dbReference type="Proteomes" id="UP000410492"/>
    </source>
</evidence>
<proteinExistence type="predicted"/>
<organism evidence="2 3">
    <name type="scientific">Callosobruchus maculatus</name>
    <name type="common">Southern cowpea weevil</name>
    <name type="synonym">Pulse bruchid</name>
    <dbReference type="NCBI Taxonomy" id="64391"/>
    <lineage>
        <taxon>Eukaryota</taxon>
        <taxon>Metazoa</taxon>
        <taxon>Ecdysozoa</taxon>
        <taxon>Arthropoda</taxon>
        <taxon>Hexapoda</taxon>
        <taxon>Insecta</taxon>
        <taxon>Pterygota</taxon>
        <taxon>Neoptera</taxon>
        <taxon>Endopterygota</taxon>
        <taxon>Coleoptera</taxon>
        <taxon>Polyphaga</taxon>
        <taxon>Cucujiformia</taxon>
        <taxon>Chrysomeloidea</taxon>
        <taxon>Chrysomelidae</taxon>
        <taxon>Bruchinae</taxon>
        <taxon>Bruchini</taxon>
        <taxon>Callosobruchus</taxon>
    </lineage>
</organism>
<protein>
    <submittedName>
        <fullName evidence="2">Uncharacterized protein</fullName>
    </submittedName>
</protein>
<evidence type="ECO:0000256" key="1">
    <source>
        <dbReference type="SAM" id="Coils"/>
    </source>
</evidence>
<dbReference type="AlphaFoldDB" id="A0A653BT18"/>
<reference evidence="2 3" key="1">
    <citation type="submission" date="2019-01" db="EMBL/GenBank/DDBJ databases">
        <authorList>
            <person name="Sayadi A."/>
        </authorList>
    </citation>
    <scope>NUCLEOTIDE SEQUENCE [LARGE SCALE GENOMIC DNA]</scope>
</reference>
<dbReference type="Gene3D" id="1.20.5.340">
    <property type="match status" value="1"/>
</dbReference>
<gene>
    <name evidence="2" type="ORF">CALMAC_LOCUS3528</name>
</gene>
<dbReference type="SUPFAM" id="SSF57997">
    <property type="entry name" value="Tropomyosin"/>
    <property type="match status" value="1"/>
</dbReference>
<feature type="coiled-coil region" evidence="1">
    <location>
        <begin position="12"/>
        <end position="53"/>
    </location>
</feature>